<accession>A0A4Y7PKN5</accession>
<dbReference type="OrthoDB" id="2417614at2759"/>
<sequence length="124" mass="14742">MAQIFSKKATPGFIYVFEITDPDAPIDDFVHLKVGFAKDVMERLQNWRTQCQPLQFTWVGDWEVSHCRRIEKLLHSELDGLIEYLESTCTSHHDNYKEMDGWESILPMRGMVEKWEKFIEKYPN</sequence>
<protein>
    <recommendedName>
        <fullName evidence="1">Bacteriophage T5 Orf172 DNA-binding domain-containing protein</fullName>
    </recommendedName>
</protein>
<dbReference type="Pfam" id="PF10544">
    <property type="entry name" value="T5orf172"/>
    <property type="match status" value="1"/>
</dbReference>
<organism evidence="2 3">
    <name type="scientific">Rickenella mellea</name>
    <dbReference type="NCBI Taxonomy" id="50990"/>
    <lineage>
        <taxon>Eukaryota</taxon>
        <taxon>Fungi</taxon>
        <taxon>Dikarya</taxon>
        <taxon>Basidiomycota</taxon>
        <taxon>Agaricomycotina</taxon>
        <taxon>Agaricomycetes</taxon>
        <taxon>Hymenochaetales</taxon>
        <taxon>Rickenellaceae</taxon>
        <taxon>Rickenella</taxon>
    </lineage>
</organism>
<dbReference type="PANTHER" id="PTHR28094:SF1">
    <property type="entry name" value="MEIOTICALLY UP-REGULATED GENE 113 PROTEIN"/>
    <property type="match status" value="1"/>
</dbReference>
<evidence type="ECO:0000313" key="3">
    <source>
        <dbReference type="Proteomes" id="UP000294933"/>
    </source>
</evidence>
<keyword evidence="3" id="KW-1185">Reference proteome</keyword>
<dbReference type="EMBL" id="ML170269">
    <property type="protein sequence ID" value="TDL15606.1"/>
    <property type="molecule type" value="Genomic_DNA"/>
</dbReference>
<dbReference type="PANTHER" id="PTHR28094">
    <property type="entry name" value="MEIOTICALLY UP-REGULATED GENE 113 PROTEIN"/>
    <property type="match status" value="1"/>
</dbReference>
<dbReference type="AlphaFoldDB" id="A0A4Y7PKN5"/>
<dbReference type="Proteomes" id="UP000294933">
    <property type="component" value="Unassembled WGS sequence"/>
</dbReference>
<dbReference type="VEuPathDB" id="FungiDB:BD410DRAFT_808787"/>
<feature type="domain" description="Bacteriophage T5 Orf172 DNA-binding" evidence="1">
    <location>
        <begin position="12"/>
        <end position="100"/>
    </location>
</feature>
<evidence type="ECO:0000313" key="2">
    <source>
        <dbReference type="EMBL" id="TDL15606.1"/>
    </source>
</evidence>
<name>A0A4Y7PKN5_9AGAM</name>
<dbReference type="InterPro" id="IPR018306">
    <property type="entry name" value="Phage_T5_Orf172_DNA-bd"/>
</dbReference>
<proteinExistence type="predicted"/>
<dbReference type="InterPro" id="IPR053006">
    <property type="entry name" value="Meiosis_regulatory"/>
</dbReference>
<gene>
    <name evidence="2" type="ORF">BD410DRAFT_808787</name>
</gene>
<reference evidence="2 3" key="1">
    <citation type="submission" date="2018-06" db="EMBL/GenBank/DDBJ databases">
        <title>A transcriptomic atlas of mushroom development highlights an independent origin of complex multicellularity.</title>
        <authorList>
            <consortium name="DOE Joint Genome Institute"/>
            <person name="Krizsan K."/>
            <person name="Almasi E."/>
            <person name="Merenyi Z."/>
            <person name="Sahu N."/>
            <person name="Viragh M."/>
            <person name="Koszo T."/>
            <person name="Mondo S."/>
            <person name="Kiss B."/>
            <person name="Balint B."/>
            <person name="Kues U."/>
            <person name="Barry K."/>
            <person name="Hegedus J.C."/>
            <person name="Henrissat B."/>
            <person name="Johnson J."/>
            <person name="Lipzen A."/>
            <person name="Ohm R."/>
            <person name="Nagy I."/>
            <person name="Pangilinan J."/>
            <person name="Yan J."/>
            <person name="Xiong Y."/>
            <person name="Grigoriev I.V."/>
            <person name="Hibbett D.S."/>
            <person name="Nagy L.G."/>
        </authorList>
    </citation>
    <scope>NUCLEOTIDE SEQUENCE [LARGE SCALE GENOMIC DNA]</scope>
    <source>
        <strain evidence="2 3">SZMC22713</strain>
    </source>
</reference>
<evidence type="ECO:0000259" key="1">
    <source>
        <dbReference type="Pfam" id="PF10544"/>
    </source>
</evidence>